<dbReference type="AlphaFoldDB" id="S0ESA1"/>
<dbReference type="FunCoup" id="S0ESA1">
    <property type="interactions" value="396"/>
</dbReference>
<dbReference type="FunFam" id="3.40.50.1470:FF:000001">
    <property type="entry name" value="Peptidyl-tRNA hydrolase"/>
    <property type="match status" value="1"/>
</dbReference>
<keyword evidence="4 7" id="KW-0694">RNA-binding</keyword>
<comment type="function">
    <text evidence="7">Hydrolyzes ribosome-free peptidyl-tRNAs (with 1 or more amino acids incorporated), which drop off the ribosome during protein synthesis, or as a result of ribosome stalling.</text>
</comment>
<comment type="subunit">
    <text evidence="7">Monomer.</text>
</comment>
<evidence type="ECO:0000256" key="6">
    <source>
        <dbReference type="ARBA" id="ARBA00050038"/>
    </source>
</evidence>
<dbReference type="GO" id="GO:0004045">
    <property type="term" value="F:peptidyl-tRNA hydrolase activity"/>
    <property type="evidence" value="ECO:0007669"/>
    <property type="project" value="UniProtKB-UniRule"/>
</dbReference>
<dbReference type="Pfam" id="PF01195">
    <property type="entry name" value="Pept_tRNA_hydro"/>
    <property type="match status" value="1"/>
</dbReference>
<reference evidence="9" key="1">
    <citation type="submission" date="2013-03" db="EMBL/GenBank/DDBJ databases">
        <title>Genome sequence of Chthonomonas calidirosea, the first sequenced genome from the Armatimonadetes phylum (formally candidate division OP10).</title>
        <authorList>
            <person name="Lee K.C.Y."/>
            <person name="Morgan X.C."/>
            <person name="Dunfield P.F."/>
            <person name="Tamas I."/>
            <person name="Houghton K.M."/>
            <person name="Vyssotski M."/>
            <person name="Ryan J.L.J."/>
            <person name="Lagutin K."/>
            <person name="McDonald I.R."/>
            <person name="Stott M.B."/>
        </authorList>
    </citation>
    <scope>NUCLEOTIDE SEQUENCE [LARGE SCALE GENOMIC DNA]</scope>
    <source>
        <strain evidence="9">DSM 23976 / ICMP 18418 / T49</strain>
    </source>
</reference>
<accession>S0ESA1</accession>
<dbReference type="Gene3D" id="3.40.50.1470">
    <property type="entry name" value="Peptidyl-tRNA hydrolase"/>
    <property type="match status" value="1"/>
</dbReference>
<evidence type="ECO:0000256" key="4">
    <source>
        <dbReference type="ARBA" id="ARBA00022884"/>
    </source>
</evidence>
<dbReference type="PATRIC" id="fig|1303518.3.peg.148"/>
<proteinExistence type="inferred from homology"/>
<gene>
    <name evidence="7" type="primary">pth</name>
    <name evidence="8" type="ORF">CCALI_00145</name>
</gene>
<feature type="active site" description="Proton acceptor" evidence="7">
    <location>
        <position position="19"/>
    </location>
</feature>
<comment type="function">
    <text evidence="7">Catalyzes the release of premature peptidyl moieties from peptidyl-tRNA molecules trapped in stalled 50S ribosomal subunits, and thus maintains levels of free tRNAs and 50S ribosomes.</text>
</comment>
<evidence type="ECO:0000313" key="8">
    <source>
        <dbReference type="EMBL" id="CCW33984.1"/>
    </source>
</evidence>
<dbReference type="GO" id="GO:0072344">
    <property type="term" value="P:rescue of stalled ribosome"/>
    <property type="evidence" value="ECO:0007669"/>
    <property type="project" value="UniProtKB-UniRule"/>
</dbReference>
<evidence type="ECO:0000256" key="5">
    <source>
        <dbReference type="ARBA" id="ARBA00048707"/>
    </source>
</evidence>
<dbReference type="GO" id="GO:0005737">
    <property type="term" value="C:cytoplasm"/>
    <property type="evidence" value="ECO:0007669"/>
    <property type="project" value="UniProtKB-SubCell"/>
</dbReference>
<evidence type="ECO:0000256" key="7">
    <source>
        <dbReference type="HAMAP-Rule" id="MF_00083"/>
    </source>
</evidence>
<feature type="site" description="Stabilizes the basic form of H active site to accept a proton" evidence="7">
    <location>
        <position position="91"/>
    </location>
</feature>
<dbReference type="RefSeq" id="WP_016481548.1">
    <property type="nucleotide sequence ID" value="NC_021487.1"/>
</dbReference>
<keyword evidence="7" id="KW-0963">Cytoplasm</keyword>
<feature type="binding site" evidence="7">
    <location>
        <position position="64"/>
    </location>
    <ligand>
        <name>tRNA</name>
        <dbReference type="ChEBI" id="CHEBI:17843"/>
    </ligand>
</feature>
<evidence type="ECO:0000256" key="1">
    <source>
        <dbReference type="ARBA" id="ARBA00013260"/>
    </source>
</evidence>
<keyword evidence="9" id="KW-1185">Reference proteome</keyword>
<comment type="subcellular location">
    <subcellularLocation>
        <location evidence="7">Cytoplasm</location>
    </subcellularLocation>
</comment>
<protein>
    <recommendedName>
        <fullName evidence="6 7">Peptidyl-tRNA hydrolase</fullName>
        <shortName evidence="7">Pth</shortName>
        <ecNumber evidence="1 7">3.1.1.29</ecNumber>
    </recommendedName>
</protein>
<keyword evidence="2 7" id="KW-0820">tRNA-binding</keyword>
<dbReference type="NCBIfam" id="TIGR00447">
    <property type="entry name" value="pth"/>
    <property type="match status" value="1"/>
</dbReference>
<feature type="binding site" evidence="7">
    <location>
        <position position="66"/>
    </location>
    <ligand>
        <name>tRNA</name>
        <dbReference type="ChEBI" id="CHEBI:17843"/>
    </ligand>
</feature>
<dbReference type="SUPFAM" id="SSF53178">
    <property type="entry name" value="Peptidyl-tRNA hydrolase-like"/>
    <property type="match status" value="1"/>
</dbReference>
<dbReference type="EC" id="3.1.1.29" evidence="1 7"/>
<feature type="binding site" evidence="7">
    <location>
        <position position="14"/>
    </location>
    <ligand>
        <name>tRNA</name>
        <dbReference type="ChEBI" id="CHEBI:17843"/>
    </ligand>
</feature>
<dbReference type="CDD" id="cd00462">
    <property type="entry name" value="PTH"/>
    <property type="match status" value="1"/>
</dbReference>
<dbReference type="InterPro" id="IPR001328">
    <property type="entry name" value="Pept_tRNA_hydro"/>
</dbReference>
<dbReference type="InterPro" id="IPR036416">
    <property type="entry name" value="Pept_tRNA_hydro_sf"/>
</dbReference>
<dbReference type="HAMAP" id="MF_00083">
    <property type="entry name" value="Pept_tRNA_hydro_bact"/>
    <property type="match status" value="1"/>
</dbReference>
<name>S0ESA1_CHTCT</name>
<comment type="similarity">
    <text evidence="7">Belongs to the PTH family.</text>
</comment>
<keyword evidence="3 7" id="KW-0378">Hydrolase</keyword>
<evidence type="ECO:0000256" key="2">
    <source>
        <dbReference type="ARBA" id="ARBA00022555"/>
    </source>
</evidence>
<dbReference type="EMBL" id="HF951689">
    <property type="protein sequence ID" value="CCW33984.1"/>
    <property type="molecule type" value="Genomic_DNA"/>
</dbReference>
<comment type="catalytic activity">
    <reaction evidence="5 7">
        <text>an N-acyl-L-alpha-aminoacyl-tRNA + H2O = an N-acyl-L-amino acid + a tRNA + H(+)</text>
        <dbReference type="Rhea" id="RHEA:54448"/>
        <dbReference type="Rhea" id="RHEA-COMP:10123"/>
        <dbReference type="Rhea" id="RHEA-COMP:13883"/>
        <dbReference type="ChEBI" id="CHEBI:15377"/>
        <dbReference type="ChEBI" id="CHEBI:15378"/>
        <dbReference type="ChEBI" id="CHEBI:59874"/>
        <dbReference type="ChEBI" id="CHEBI:78442"/>
        <dbReference type="ChEBI" id="CHEBI:138191"/>
        <dbReference type="EC" id="3.1.1.29"/>
    </reaction>
</comment>
<dbReference type="PANTHER" id="PTHR17224">
    <property type="entry name" value="PEPTIDYL-TRNA HYDROLASE"/>
    <property type="match status" value="1"/>
</dbReference>
<dbReference type="PANTHER" id="PTHR17224:SF1">
    <property type="entry name" value="PEPTIDYL-TRNA HYDROLASE"/>
    <property type="match status" value="1"/>
</dbReference>
<evidence type="ECO:0000313" key="9">
    <source>
        <dbReference type="Proteomes" id="UP000014227"/>
    </source>
</evidence>
<dbReference type="STRING" id="454171.CP488_01012"/>
<sequence>MRLIVGLGNPGREYAGTRHNVGFEVVTLLSKRHGIPLSERGFRALYGRGVIEGEPVCLFLPMTYMNLSGEAVGAISRFYRIPPEDMIVILDDVNLPLGQIRLRAQGSSGGQKGLESILQHLGTEAVPRVRVGIGRPSDGDVVSYVLSRFKREEEPLVQEATMRAADAVEYVLKEGWNKAMSRFNRPQVTPETRS</sequence>
<dbReference type="OrthoDB" id="9800507at2"/>
<dbReference type="HOGENOM" id="CLU_062456_4_1_0"/>
<comment type="caution">
    <text evidence="7">Lacks conserved residue(s) required for the propagation of feature annotation.</text>
</comment>
<dbReference type="InParanoid" id="S0ESA1"/>
<evidence type="ECO:0000256" key="3">
    <source>
        <dbReference type="ARBA" id="ARBA00022801"/>
    </source>
</evidence>
<dbReference type="KEGG" id="ccz:CCALI_00145"/>
<feature type="site" description="Discriminates between blocked and unblocked aminoacyl-tRNA" evidence="7">
    <location>
        <position position="9"/>
    </location>
</feature>
<dbReference type="GO" id="GO:0006515">
    <property type="term" value="P:protein quality control for misfolded or incompletely synthesized proteins"/>
    <property type="evidence" value="ECO:0007669"/>
    <property type="project" value="UniProtKB-UniRule"/>
</dbReference>
<dbReference type="GO" id="GO:0000049">
    <property type="term" value="F:tRNA binding"/>
    <property type="evidence" value="ECO:0007669"/>
    <property type="project" value="UniProtKB-UniRule"/>
</dbReference>
<dbReference type="Proteomes" id="UP000014227">
    <property type="component" value="Chromosome I"/>
</dbReference>
<dbReference type="eggNOG" id="COG0193">
    <property type="taxonomic scope" value="Bacteria"/>
</dbReference>
<organism evidence="8 9">
    <name type="scientific">Chthonomonas calidirosea (strain DSM 23976 / ICMP 18418 / T49)</name>
    <dbReference type="NCBI Taxonomy" id="1303518"/>
    <lineage>
        <taxon>Bacteria</taxon>
        <taxon>Bacillati</taxon>
        <taxon>Armatimonadota</taxon>
        <taxon>Chthonomonadia</taxon>
        <taxon>Chthonomonadales</taxon>
        <taxon>Chthonomonadaceae</taxon>
        <taxon>Chthonomonas</taxon>
    </lineage>
</organism>